<gene>
    <name evidence="4" type="ORF">IF188_13560</name>
</gene>
<comment type="similarity">
    <text evidence="1">Belongs to the glycosyl hydrolase 3 family.</text>
</comment>
<dbReference type="PANTHER" id="PTHR42715">
    <property type="entry name" value="BETA-GLUCOSIDASE"/>
    <property type="match status" value="1"/>
</dbReference>
<dbReference type="InterPro" id="IPR050288">
    <property type="entry name" value="Cellulose_deg_GH3"/>
</dbReference>
<organism evidence="4 5">
    <name type="scientific">Microbacterium helvum</name>
    <dbReference type="NCBI Taxonomy" id="2773713"/>
    <lineage>
        <taxon>Bacteria</taxon>
        <taxon>Bacillati</taxon>
        <taxon>Actinomycetota</taxon>
        <taxon>Actinomycetes</taxon>
        <taxon>Micrococcales</taxon>
        <taxon>Microbacteriaceae</taxon>
        <taxon>Microbacterium</taxon>
    </lineage>
</organism>
<evidence type="ECO:0000256" key="2">
    <source>
        <dbReference type="ARBA" id="ARBA00022801"/>
    </source>
</evidence>
<dbReference type="InterPro" id="IPR013783">
    <property type="entry name" value="Ig-like_fold"/>
</dbReference>
<sequence>MRRPVRELAAFAKVHLEPGESKVVELPLDRRAFAYWDAVKHRWRVQPGTYRVELGRSSAEVVASVELPLEGDTDKPEPLTLESAVGDWFAHPVVGPALMQAITAEASEQQLGAASENENMLKMVESMPMGQFVRFPGVENPDAALEQLMALSV</sequence>
<evidence type="ECO:0000313" key="4">
    <source>
        <dbReference type="EMBL" id="MBD3942724.1"/>
    </source>
</evidence>
<dbReference type="Proteomes" id="UP000598426">
    <property type="component" value="Unassembled WGS sequence"/>
</dbReference>
<evidence type="ECO:0000256" key="1">
    <source>
        <dbReference type="ARBA" id="ARBA00005336"/>
    </source>
</evidence>
<feature type="domain" description="Fibronectin type III-like" evidence="3">
    <location>
        <begin position="2"/>
        <end position="58"/>
    </location>
</feature>
<dbReference type="EMBL" id="JACXZS010000009">
    <property type="protein sequence ID" value="MBD3942724.1"/>
    <property type="molecule type" value="Genomic_DNA"/>
</dbReference>
<protein>
    <submittedName>
        <fullName evidence="4">Fibronectin type III-like domain-contianing protein</fullName>
    </submittedName>
</protein>
<proteinExistence type="inferred from homology"/>
<evidence type="ECO:0000313" key="5">
    <source>
        <dbReference type="Proteomes" id="UP000598426"/>
    </source>
</evidence>
<dbReference type="PANTHER" id="PTHR42715:SF10">
    <property type="entry name" value="BETA-GLUCOSIDASE"/>
    <property type="match status" value="1"/>
</dbReference>
<keyword evidence="5" id="KW-1185">Reference proteome</keyword>
<comment type="caution">
    <text evidence="4">The sequence shown here is derived from an EMBL/GenBank/DDBJ whole genome shotgun (WGS) entry which is preliminary data.</text>
</comment>
<dbReference type="SMART" id="SM01217">
    <property type="entry name" value="Fn3_like"/>
    <property type="match status" value="1"/>
</dbReference>
<dbReference type="Pfam" id="PF14310">
    <property type="entry name" value="Fn3-like"/>
    <property type="match status" value="1"/>
</dbReference>
<name>A0ABR8NQ01_9MICO</name>
<accession>A0ABR8NQ01</accession>
<dbReference type="InterPro" id="IPR026891">
    <property type="entry name" value="Fn3-like"/>
</dbReference>
<evidence type="ECO:0000259" key="3">
    <source>
        <dbReference type="SMART" id="SM01217"/>
    </source>
</evidence>
<keyword evidence="2" id="KW-0378">Hydrolase</keyword>
<reference evidence="4 5" key="1">
    <citation type="submission" date="2020-09" db="EMBL/GenBank/DDBJ databases">
        <title>Isolation and identification of active actinomycetes.</title>
        <authorList>
            <person name="Li X."/>
        </authorList>
    </citation>
    <scope>NUCLEOTIDE SEQUENCE [LARGE SCALE GENOMIC DNA]</scope>
    <source>
        <strain evidence="4 5">NEAU-LLC</strain>
    </source>
</reference>
<dbReference type="Gene3D" id="2.60.40.10">
    <property type="entry name" value="Immunoglobulins"/>
    <property type="match status" value="1"/>
</dbReference>